<evidence type="ECO:0000259" key="7">
    <source>
        <dbReference type="Pfam" id="PF03168"/>
    </source>
</evidence>
<dbReference type="PANTHER" id="PTHR31234">
    <property type="entry name" value="LATE EMBRYOGENESIS ABUNDANT (LEA) HYDROXYPROLINE-RICH GLYCOPROTEIN FAMILY"/>
    <property type="match status" value="1"/>
</dbReference>
<evidence type="ECO:0000256" key="3">
    <source>
        <dbReference type="ARBA" id="ARBA00022989"/>
    </source>
</evidence>
<feature type="domain" description="Late embryogenesis abundant protein LEA-2 subgroup" evidence="7">
    <location>
        <begin position="119"/>
        <end position="208"/>
    </location>
</feature>
<protein>
    <submittedName>
        <fullName evidence="8">Harpin-induced like protein 7</fullName>
    </submittedName>
</protein>
<dbReference type="InterPro" id="IPR004864">
    <property type="entry name" value="LEA_2"/>
</dbReference>
<keyword evidence="3 6" id="KW-1133">Transmembrane helix</keyword>
<comment type="caution">
    <text evidence="8">The sequence shown here is derived from an EMBL/GenBank/DDBJ whole genome shotgun (WGS) entry which is preliminary data.</text>
</comment>
<organism evidence="8 9">
    <name type="scientific">Carex littledalei</name>
    <dbReference type="NCBI Taxonomy" id="544730"/>
    <lineage>
        <taxon>Eukaryota</taxon>
        <taxon>Viridiplantae</taxon>
        <taxon>Streptophyta</taxon>
        <taxon>Embryophyta</taxon>
        <taxon>Tracheophyta</taxon>
        <taxon>Spermatophyta</taxon>
        <taxon>Magnoliopsida</taxon>
        <taxon>Liliopsida</taxon>
        <taxon>Poales</taxon>
        <taxon>Cyperaceae</taxon>
        <taxon>Cyperoideae</taxon>
        <taxon>Cariceae</taxon>
        <taxon>Carex</taxon>
        <taxon>Carex subgen. Euthyceras</taxon>
    </lineage>
</organism>
<dbReference type="EMBL" id="SWLB01000008">
    <property type="protein sequence ID" value="KAF3335348.1"/>
    <property type="molecule type" value="Genomic_DNA"/>
</dbReference>
<proteinExistence type="predicted"/>
<dbReference type="Pfam" id="PF03168">
    <property type="entry name" value="LEA_2"/>
    <property type="match status" value="1"/>
</dbReference>
<keyword evidence="9" id="KW-1185">Reference proteome</keyword>
<evidence type="ECO:0000256" key="6">
    <source>
        <dbReference type="SAM" id="Phobius"/>
    </source>
</evidence>
<accession>A0A833RI23</accession>
<evidence type="ECO:0000256" key="4">
    <source>
        <dbReference type="ARBA" id="ARBA00023136"/>
    </source>
</evidence>
<dbReference type="OrthoDB" id="1917746at2759"/>
<dbReference type="Proteomes" id="UP000623129">
    <property type="component" value="Unassembled WGS sequence"/>
</dbReference>
<sequence length="252" mass="27975">MEYQKVYPEASSSAPVAPENLASKSTKDPQIDTLPLYTSPDSEPLPPPTNPRRKRSRWCKCLCWTLISIIIFIVVIAATVGILYLVFRPKIPHYSVDYLSVNTLSLDNNLTANASFDITVTARNPNKRIGIYYLDGSDITAWYNTTQLCNGTFPVFYQGHRNTTVVHLLLSGQPQLTNELVSDIQSQLESGSIPIIVKGRVPVKVKFGALKLFKMTGKVNCKLMLDISSSSGSSSNTQFKFRSSSCSFKLKL</sequence>
<feature type="transmembrane region" description="Helical" evidence="6">
    <location>
        <begin position="61"/>
        <end position="87"/>
    </location>
</feature>
<keyword evidence="4 6" id="KW-0472">Membrane</keyword>
<gene>
    <name evidence="8" type="ORF">FCM35_KLT19855</name>
</gene>
<dbReference type="InterPro" id="IPR044839">
    <property type="entry name" value="NDR1-like"/>
</dbReference>
<feature type="region of interest" description="Disordered" evidence="5">
    <location>
        <begin position="1"/>
        <end position="54"/>
    </location>
</feature>
<evidence type="ECO:0000256" key="2">
    <source>
        <dbReference type="ARBA" id="ARBA00022692"/>
    </source>
</evidence>
<evidence type="ECO:0000256" key="1">
    <source>
        <dbReference type="ARBA" id="ARBA00004167"/>
    </source>
</evidence>
<evidence type="ECO:0000313" key="9">
    <source>
        <dbReference type="Proteomes" id="UP000623129"/>
    </source>
</evidence>
<dbReference type="GO" id="GO:0005886">
    <property type="term" value="C:plasma membrane"/>
    <property type="evidence" value="ECO:0007669"/>
    <property type="project" value="TreeGrafter"/>
</dbReference>
<comment type="subcellular location">
    <subcellularLocation>
        <location evidence="1">Membrane</location>
        <topology evidence="1">Single-pass membrane protein</topology>
    </subcellularLocation>
</comment>
<evidence type="ECO:0000313" key="8">
    <source>
        <dbReference type="EMBL" id="KAF3335348.1"/>
    </source>
</evidence>
<keyword evidence="2 6" id="KW-0812">Transmembrane</keyword>
<reference evidence="8" key="1">
    <citation type="submission" date="2020-01" db="EMBL/GenBank/DDBJ databases">
        <title>Genome sequence of Kobresia littledalei, the first chromosome-level genome in the family Cyperaceae.</title>
        <authorList>
            <person name="Qu G."/>
        </authorList>
    </citation>
    <scope>NUCLEOTIDE SEQUENCE</scope>
    <source>
        <strain evidence="8">C.B.Clarke</strain>
        <tissue evidence="8">Leaf</tissue>
    </source>
</reference>
<name>A0A833RI23_9POAL</name>
<dbReference type="PANTHER" id="PTHR31234:SF72">
    <property type="entry name" value="NDR1_HIN1-LIKE PROTEIN 6"/>
    <property type="match status" value="1"/>
</dbReference>
<dbReference type="GO" id="GO:0098542">
    <property type="term" value="P:defense response to other organism"/>
    <property type="evidence" value="ECO:0007669"/>
    <property type="project" value="InterPro"/>
</dbReference>
<dbReference type="AlphaFoldDB" id="A0A833RI23"/>
<evidence type="ECO:0000256" key="5">
    <source>
        <dbReference type="SAM" id="MobiDB-lite"/>
    </source>
</evidence>